<name>A0A2T5LT99_9EURO</name>
<protein>
    <submittedName>
        <fullName evidence="2">Uncharacterized protein</fullName>
    </submittedName>
</protein>
<evidence type="ECO:0000313" key="2">
    <source>
        <dbReference type="EMBL" id="PTU19510.1"/>
    </source>
</evidence>
<reference evidence="2 3" key="1">
    <citation type="journal article" date="2018" name="Proc. Natl. Acad. Sci. U.S.A.">
        <title>Linking secondary metabolites to gene clusters through genome sequencing of six diverse Aspergillus species.</title>
        <authorList>
            <person name="Kaerboelling I."/>
            <person name="Vesth T.C."/>
            <person name="Frisvad J.C."/>
            <person name="Nybo J.L."/>
            <person name="Theobald S."/>
            <person name="Kuo A."/>
            <person name="Bowyer P."/>
            <person name="Matsuda Y."/>
            <person name="Mondo S."/>
            <person name="Lyhne E.K."/>
            <person name="Kogle M.E."/>
            <person name="Clum A."/>
            <person name="Lipzen A."/>
            <person name="Salamov A."/>
            <person name="Ngan C.Y."/>
            <person name="Daum C."/>
            <person name="Chiniquy J."/>
            <person name="Barry K."/>
            <person name="LaButti K."/>
            <person name="Haridas S."/>
            <person name="Simmons B.A."/>
            <person name="Magnuson J.K."/>
            <person name="Mortensen U.H."/>
            <person name="Larsen T.O."/>
            <person name="Grigoriev I.V."/>
            <person name="Baker S.E."/>
            <person name="Andersen M.R."/>
        </authorList>
    </citation>
    <scope>NUCLEOTIDE SEQUENCE [LARGE SCALE GENOMIC DNA]</scope>
    <source>
        <strain evidence="2 3">IBT 24754</strain>
    </source>
</reference>
<dbReference type="AlphaFoldDB" id="A0A2T5LT99"/>
<comment type="caution">
    <text evidence="2">The sequence shown here is derived from an EMBL/GenBank/DDBJ whole genome shotgun (WGS) entry which is preliminary data.</text>
</comment>
<gene>
    <name evidence="2" type="ORF">P175DRAFT_0304995</name>
</gene>
<keyword evidence="1" id="KW-1133">Transmembrane helix</keyword>
<sequence length="143" mass="15944">MHHAMDKQCESSLGVREKNPVQMQQILGDFFAIIPLALLTFFFFFFSHGVTDTCFVEYSIASGLEGLGPGLNIPKGGETRSKRAIVDSRARHPGGHPCFCLIDVSISRLFPGLGDDASLFWERMSDSVWVRLTAFLFLQLPSF</sequence>
<keyword evidence="1" id="KW-0472">Membrane</keyword>
<dbReference type="EMBL" id="MSFN02000006">
    <property type="protein sequence ID" value="PTU19510.1"/>
    <property type="molecule type" value="Genomic_DNA"/>
</dbReference>
<accession>A0A2T5LT99</accession>
<dbReference type="GeneID" id="63809704"/>
<evidence type="ECO:0000256" key="1">
    <source>
        <dbReference type="SAM" id="Phobius"/>
    </source>
</evidence>
<keyword evidence="1" id="KW-0812">Transmembrane</keyword>
<dbReference type="RefSeq" id="XP_040750902.1">
    <property type="nucleotide sequence ID" value="XM_040892822.1"/>
</dbReference>
<organism evidence="2 3">
    <name type="scientific">Aspergillus ochraceoroseus IBT 24754</name>
    <dbReference type="NCBI Taxonomy" id="1392256"/>
    <lineage>
        <taxon>Eukaryota</taxon>
        <taxon>Fungi</taxon>
        <taxon>Dikarya</taxon>
        <taxon>Ascomycota</taxon>
        <taxon>Pezizomycotina</taxon>
        <taxon>Eurotiomycetes</taxon>
        <taxon>Eurotiomycetidae</taxon>
        <taxon>Eurotiales</taxon>
        <taxon>Aspergillaceae</taxon>
        <taxon>Aspergillus</taxon>
        <taxon>Aspergillus subgen. Nidulantes</taxon>
    </lineage>
</organism>
<feature type="transmembrane region" description="Helical" evidence="1">
    <location>
        <begin position="26"/>
        <end position="46"/>
    </location>
</feature>
<proteinExistence type="predicted"/>
<dbReference type="VEuPathDB" id="FungiDB:P175DRAFT_0304995"/>
<dbReference type="Proteomes" id="UP000244073">
    <property type="component" value="Unassembled WGS sequence"/>
</dbReference>
<evidence type="ECO:0000313" key="3">
    <source>
        <dbReference type="Proteomes" id="UP000244073"/>
    </source>
</evidence>